<dbReference type="InterPro" id="IPR003593">
    <property type="entry name" value="AAA+_ATPase"/>
</dbReference>
<dbReference type="SUPFAM" id="SSF52540">
    <property type="entry name" value="P-loop containing nucleoside triphosphate hydrolases"/>
    <property type="match status" value="1"/>
</dbReference>
<dbReference type="GO" id="GO:0061860">
    <property type="term" value="F:DNA clamp unloader activity"/>
    <property type="evidence" value="ECO:0007669"/>
    <property type="project" value="TreeGrafter"/>
</dbReference>
<dbReference type="EMBL" id="CAJRST010016668">
    <property type="protein sequence ID" value="CAG5937817.1"/>
    <property type="molecule type" value="Genomic_DNA"/>
</dbReference>
<gene>
    <name evidence="3" type="ORF">MMEN_LOCUS13685</name>
</gene>
<dbReference type="InterPro" id="IPR003959">
    <property type="entry name" value="ATPase_AAA_core"/>
</dbReference>
<dbReference type="PANTHER" id="PTHR23389:SF21">
    <property type="entry name" value="ATPASE FAMILY AAA DOMAIN-CONTAINING PROTEIN 5"/>
    <property type="match status" value="1"/>
</dbReference>
<feature type="domain" description="AAA+ ATPase" evidence="2">
    <location>
        <begin position="264"/>
        <end position="495"/>
    </location>
</feature>
<accession>A0A8S4BDY6</accession>
<dbReference type="SMART" id="SM00382">
    <property type="entry name" value="AAA"/>
    <property type="match status" value="1"/>
</dbReference>
<name>A0A8S4BDY6_9TELE</name>
<dbReference type="Gene3D" id="3.40.50.300">
    <property type="entry name" value="P-loop containing nucleotide triphosphate hydrolases"/>
    <property type="match status" value="1"/>
</dbReference>
<protein>
    <submittedName>
        <fullName evidence="3">(Atlantic silverside) hypothetical protein</fullName>
    </submittedName>
</protein>
<proteinExistence type="predicted"/>
<reference evidence="3" key="1">
    <citation type="submission" date="2021-05" db="EMBL/GenBank/DDBJ databases">
        <authorList>
            <person name="Tigano A."/>
        </authorList>
    </citation>
    <scope>NUCLEOTIDE SEQUENCE</scope>
</reference>
<comment type="caution">
    <text evidence="3">The sequence shown here is derived from an EMBL/GenBank/DDBJ whole genome shotgun (WGS) entry which is preliminary data.</text>
</comment>
<dbReference type="GO" id="GO:0003677">
    <property type="term" value="F:DNA binding"/>
    <property type="evidence" value="ECO:0007669"/>
    <property type="project" value="TreeGrafter"/>
</dbReference>
<dbReference type="Pfam" id="PF00004">
    <property type="entry name" value="AAA"/>
    <property type="match status" value="1"/>
</dbReference>
<evidence type="ECO:0000259" key="2">
    <source>
        <dbReference type="SMART" id="SM00382"/>
    </source>
</evidence>
<dbReference type="InterPro" id="IPR027417">
    <property type="entry name" value="P-loop_NTPase"/>
</dbReference>
<feature type="compositionally biased region" description="Polar residues" evidence="1">
    <location>
        <begin position="693"/>
        <end position="708"/>
    </location>
</feature>
<feature type="compositionally biased region" description="Basic and acidic residues" evidence="1">
    <location>
        <begin position="90"/>
        <end position="100"/>
    </location>
</feature>
<feature type="compositionally biased region" description="Basic and acidic residues" evidence="1">
    <location>
        <begin position="72"/>
        <end position="81"/>
    </location>
</feature>
<dbReference type="OrthoDB" id="9996895at2759"/>
<dbReference type="GO" id="GO:0005524">
    <property type="term" value="F:ATP binding"/>
    <property type="evidence" value="ECO:0007669"/>
    <property type="project" value="InterPro"/>
</dbReference>
<keyword evidence="4" id="KW-1185">Reference proteome</keyword>
<evidence type="ECO:0000313" key="4">
    <source>
        <dbReference type="Proteomes" id="UP000677803"/>
    </source>
</evidence>
<feature type="region of interest" description="Disordered" evidence="1">
    <location>
        <begin position="65"/>
        <end position="100"/>
    </location>
</feature>
<sequence>MQNKLKRNKVFDRKLTLSKSSSLTSGVNVHSESSCSYVEIKQERGPTAEKGDGISKEGLKIAPIFLRQNRRSSHEGQRAEDAPESGLGARNDRLLEKSPKAREVRETKGCVVNTVRGQLSSDVHRCLEEIQTLNSAFPVQTVFRALQKKATEALEENGSKEPNVEEVLWTEKYVPKHSSEVIGNAGSVTKLLSWLRQWKLRADSDERRKMEEQKGQEKAHGKNWKLTFYSCTFHPEADSSCTGSWDCGDFQGEAGSGNEGKQPLCNAMLITGPSGVGKTASVYACAQELGFKVFEVNSSSQRSGRHVLSQLREATQSHLVETSGKYPLKPAYFSNYAASSCRLKAEALPGKTGCLKNGTTTSKKRPALNTSSSGRKIKAKPATVTLAHYFKRREVADHPHFGVMKPGGRGLDGSLTNCDQTATRSKRMATSLILFEEVDVIFEDDVGFLAAIKAFMTTTRRPVILTTNGKHTTHTMDSTNKIKNLRTSCNMKLMSSSDPFFKERFDCSMEEIIFKTPSAIQRELQVFVSALHSQDCFKVALSVLKANVCSYLQLVCLAEKAQLEFEDVSSLFTLSRGDVRRCLLQLQLWVCNLEAPEGESSDTQPPSHPTTCSALMLGFSNGTLTLSSLSMILLQYGSWSETETGLRRSLNLLAVSWRRDVPLLYSNLELLLTSSFMDKGTPSQHLNRIPHSRPQSEPQSTITDSPVQRLSRKVCVKYRKPVGSGHQLSRKKSIPTSSSDLSSREETYRSDDGVTDCLDALKDFYDVMSYIDASLSGSRTLVSGSCVPETFVWTGAAIKDGLVDEVNEEDPTSTIQDNILDMKATVEGLGCRLSWQRMYELWTVSHRGTLELKHTSYASCKRQRLSFTFQPLCSTREAKRRFRLSRMLQSSEPYSLRGDRRAVSVDYLPFLRSIWRFFNARKQKGELARCLMDLNDTHFSLSKSAMELLEEDFP</sequence>
<feature type="region of interest" description="Disordered" evidence="1">
    <location>
        <begin position="722"/>
        <end position="748"/>
    </location>
</feature>
<dbReference type="PANTHER" id="PTHR23389">
    <property type="entry name" value="CHROMOSOME TRANSMISSION FIDELITY FACTOR 18"/>
    <property type="match status" value="1"/>
</dbReference>
<dbReference type="AlphaFoldDB" id="A0A8S4BDY6"/>
<dbReference type="Proteomes" id="UP000677803">
    <property type="component" value="Unassembled WGS sequence"/>
</dbReference>
<evidence type="ECO:0000313" key="3">
    <source>
        <dbReference type="EMBL" id="CAG5937817.1"/>
    </source>
</evidence>
<organism evidence="3 4">
    <name type="scientific">Menidia menidia</name>
    <name type="common">Atlantic silverside</name>
    <dbReference type="NCBI Taxonomy" id="238744"/>
    <lineage>
        <taxon>Eukaryota</taxon>
        <taxon>Metazoa</taxon>
        <taxon>Chordata</taxon>
        <taxon>Craniata</taxon>
        <taxon>Vertebrata</taxon>
        <taxon>Euteleostomi</taxon>
        <taxon>Actinopterygii</taxon>
        <taxon>Neopterygii</taxon>
        <taxon>Teleostei</taxon>
        <taxon>Neoteleostei</taxon>
        <taxon>Acanthomorphata</taxon>
        <taxon>Ovalentaria</taxon>
        <taxon>Atherinomorphae</taxon>
        <taxon>Atheriniformes</taxon>
        <taxon>Atherinopsidae</taxon>
        <taxon>Menidiinae</taxon>
        <taxon>Menidia</taxon>
    </lineage>
</organism>
<evidence type="ECO:0000256" key="1">
    <source>
        <dbReference type="SAM" id="MobiDB-lite"/>
    </source>
</evidence>
<feature type="region of interest" description="Disordered" evidence="1">
    <location>
        <begin position="682"/>
        <end position="708"/>
    </location>
</feature>
<dbReference type="GO" id="GO:0005634">
    <property type="term" value="C:nucleus"/>
    <property type="evidence" value="ECO:0007669"/>
    <property type="project" value="TreeGrafter"/>
</dbReference>
<dbReference type="GO" id="GO:0016887">
    <property type="term" value="F:ATP hydrolysis activity"/>
    <property type="evidence" value="ECO:0007669"/>
    <property type="project" value="InterPro"/>
</dbReference>